<comment type="caution">
    <text evidence="1">The sequence shown here is derived from an EMBL/GenBank/DDBJ whole genome shotgun (WGS) entry which is preliminary data.</text>
</comment>
<proteinExistence type="predicted"/>
<sequence length="240" mass="26649">ADHSTQAFLNVRYPPRQHDYRRSKDMREAAPVARLVEAPRSPIGQRTLGVGVKDNVVSVSAPQGMVGGVTANGVSESLSQGIGGGVMVNGVSEPIPQDMVNGVRANGVCESGHQERRELEAAFKHSARVSPWQGVTTHALLMMKVTKVKIALPRCAELRRSSCSEESEDMFILYCRRAVVEDLNLAREIDGLCAGLIARIEERGYFIDELDVLTDRFLPKKMAEFMKEIQEKDRNRLMRL</sequence>
<protein>
    <submittedName>
        <fullName evidence="1">Uncharacterized protein</fullName>
    </submittedName>
</protein>
<name>A0A6L2P7H4_TANCI</name>
<gene>
    <name evidence="1" type="ORF">Tci_064782</name>
</gene>
<organism evidence="1">
    <name type="scientific">Tanacetum cinerariifolium</name>
    <name type="common">Dalmatian daisy</name>
    <name type="synonym">Chrysanthemum cinerariifolium</name>
    <dbReference type="NCBI Taxonomy" id="118510"/>
    <lineage>
        <taxon>Eukaryota</taxon>
        <taxon>Viridiplantae</taxon>
        <taxon>Streptophyta</taxon>
        <taxon>Embryophyta</taxon>
        <taxon>Tracheophyta</taxon>
        <taxon>Spermatophyta</taxon>
        <taxon>Magnoliopsida</taxon>
        <taxon>eudicotyledons</taxon>
        <taxon>Gunneridae</taxon>
        <taxon>Pentapetalae</taxon>
        <taxon>asterids</taxon>
        <taxon>campanulids</taxon>
        <taxon>Asterales</taxon>
        <taxon>Asteraceae</taxon>
        <taxon>Asteroideae</taxon>
        <taxon>Anthemideae</taxon>
        <taxon>Anthemidinae</taxon>
        <taxon>Tanacetum</taxon>
    </lineage>
</organism>
<dbReference type="AlphaFoldDB" id="A0A6L2P7H4"/>
<evidence type="ECO:0000313" key="1">
    <source>
        <dbReference type="EMBL" id="GEU92804.1"/>
    </source>
</evidence>
<reference evidence="1" key="1">
    <citation type="journal article" date="2019" name="Sci. Rep.">
        <title>Draft genome of Tanacetum cinerariifolium, the natural source of mosquito coil.</title>
        <authorList>
            <person name="Yamashiro T."/>
            <person name="Shiraishi A."/>
            <person name="Satake H."/>
            <person name="Nakayama K."/>
        </authorList>
    </citation>
    <scope>NUCLEOTIDE SEQUENCE</scope>
</reference>
<feature type="non-terminal residue" evidence="1">
    <location>
        <position position="1"/>
    </location>
</feature>
<dbReference type="EMBL" id="BKCJ010010712">
    <property type="protein sequence ID" value="GEU92804.1"/>
    <property type="molecule type" value="Genomic_DNA"/>
</dbReference>
<accession>A0A6L2P7H4</accession>